<dbReference type="Proteomes" id="UP001152747">
    <property type="component" value="Unassembled WGS sequence"/>
</dbReference>
<accession>A0A9P1I2H5</accession>
<gene>
    <name evidence="1" type="ORF">CAMP_LOCUS168</name>
</gene>
<reference evidence="1" key="1">
    <citation type="submission" date="2022-11" db="EMBL/GenBank/DDBJ databases">
        <authorList>
            <person name="Kikuchi T."/>
        </authorList>
    </citation>
    <scope>NUCLEOTIDE SEQUENCE</scope>
    <source>
        <strain evidence="1">PS1010</strain>
    </source>
</reference>
<comment type="caution">
    <text evidence="1">The sequence shown here is derived from an EMBL/GenBank/DDBJ whole genome shotgun (WGS) entry which is preliminary data.</text>
</comment>
<name>A0A9P1I2H5_9PELO</name>
<organism evidence="1 2">
    <name type="scientific">Caenorhabditis angaria</name>
    <dbReference type="NCBI Taxonomy" id="860376"/>
    <lineage>
        <taxon>Eukaryota</taxon>
        <taxon>Metazoa</taxon>
        <taxon>Ecdysozoa</taxon>
        <taxon>Nematoda</taxon>
        <taxon>Chromadorea</taxon>
        <taxon>Rhabditida</taxon>
        <taxon>Rhabditina</taxon>
        <taxon>Rhabditomorpha</taxon>
        <taxon>Rhabditoidea</taxon>
        <taxon>Rhabditidae</taxon>
        <taxon>Peloderinae</taxon>
        <taxon>Caenorhabditis</taxon>
    </lineage>
</organism>
<proteinExistence type="predicted"/>
<protein>
    <submittedName>
        <fullName evidence="1">Uncharacterized protein</fullName>
    </submittedName>
</protein>
<dbReference type="InterPro" id="IPR029021">
    <property type="entry name" value="Prot-tyrosine_phosphatase-like"/>
</dbReference>
<dbReference type="EMBL" id="CANHGI010000001">
    <property type="protein sequence ID" value="CAI5437531.1"/>
    <property type="molecule type" value="Genomic_DNA"/>
</dbReference>
<evidence type="ECO:0000313" key="1">
    <source>
        <dbReference type="EMBL" id="CAI5437531.1"/>
    </source>
</evidence>
<dbReference type="AlphaFoldDB" id="A0A9P1I2H5"/>
<sequence length="117" mass="13470">MSKAPRSRTQRKLTETTKRRKCYEFGESRVQDGETLEDVIHHLNGLPKPPKNMYDAVTGHARITADGFIKNLDKNIRLPIPIHEKPRVKLEKDEDYVAAQYLKLENSVYVIAQAPNK</sequence>
<evidence type="ECO:0000313" key="2">
    <source>
        <dbReference type="Proteomes" id="UP001152747"/>
    </source>
</evidence>
<dbReference type="SUPFAM" id="SSF52799">
    <property type="entry name" value="(Phosphotyrosine protein) phosphatases II"/>
    <property type="match status" value="1"/>
</dbReference>
<keyword evidence="2" id="KW-1185">Reference proteome</keyword>